<name>A0A1I0C192_9FIRM</name>
<dbReference type="AlphaFoldDB" id="A0A1I0C192"/>
<proteinExistence type="predicted"/>
<dbReference type="GO" id="GO:0004803">
    <property type="term" value="F:transposase activity"/>
    <property type="evidence" value="ECO:0007669"/>
    <property type="project" value="InterPro"/>
</dbReference>
<protein>
    <submittedName>
        <fullName evidence="5">Transposase IS116/IS110/IS902 family protein</fullName>
    </submittedName>
</protein>
<dbReference type="GO" id="GO:0006313">
    <property type="term" value="P:DNA transposition"/>
    <property type="evidence" value="ECO:0007669"/>
    <property type="project" value="InterPro"/>
</dbReference>
<dbReference type="EMBL" id="FOHG01000028">
    <property type="protein sequence ID" value="SET12850.1"/>
    <property type="molecule type" value="Genomic_DNA"/>
</dbReference>
<dbReference type="PANTHER" id="PTHR33055">
    <property type="entry name" value="TRANSPOSASE FOR INSERTION SEQUENCE ELEMENT IS1111A"/>
    <property type="match status" value="1"/>
</dbReference>
<dbReference type="InterPro" id="IPR002525">
    <property type="entry name" value="Transp_IS110-like_N"/>
</dbReference>
<dbReference type="Proteomes" id="UP000199519">
    <property type="component" value="Unassembled WGS sequence"/>
</dbReference>
<dbReference type="InterPro" id="IPR047650">
    <property type="entry name" value="Transpos_IS110"/>
</dbReference>
<feature type="domain" description="Transposase IS110-like N-terminal" evidence="2">
    <location>
        <begin position="30"/>
        <end position="189"/>
    </location>
</feature>
<keyword evidence="7" id="KW-1185">Reference proteome</keyword>
<dbReference type="InterPro" id="IPR003346">
    <property type="entry name" value="Transposase_20"/>
</dbReference>
<gene>
    <name evidence="4" type="ORF">SAMN04488598_12723</name>
    <name evidence="5" type="ORF">SAMN04515652_12823</name>
</gene>
<reference evidence="6 7" key="1">
    <citation type="submission" date="2016-10" db="EMBL/GenBank/DDBJ databases">
        <authorList>
            <person name="Varghese N."/>
            <person name="Submissions S."/>
        </authorList>
    </citation>
    <scope>NUCLEOTIDE SEQUENCE [LARGE SCALE GENOMIC DNA]</scope>
    <source>
        <strain evidence="4 7">WG2</strain>
        <strain evidence="5 6">WG5</strain>
    </source>
</reference>
<evidence type="ECO:0000313" key="5">
    <source>
        <dbReference type="EMBL" id="SET12850.1"/>
    </source>
</evidence>
<dbReference type="RefSeq" id="WP_089720578.1">
    <property type="nucleotide sequence ID" value="NZ_FNBJ01000027.1"/>
</dbReference>
<evidence type="ECO:0000256" key="1">
    <source>
        <dbReference type="SAM" id="Coils"/>
    </source>
</evidence>
<sequence length="475" mass="54044">MGKVKHIKASKRTELQKKLRDIPYDKVLVVAIDPAKYSPKALICNYFGEILVNPFFFTINSKGLNLLLTKIQETVNNISAQKVLVCIETTGHYHEIIVRYLQEFDYDVLLINAYTTSESRAENLNWSKTDNIDLFAIASALIDGKTTKSRLLDGNYEKLKDLCRYRRYEVQKRSAIKSKIRVLMDKIWPNFQGKGKIVNGTGKVEKIFSKFWGKAPLFIMKNYPHPSLIKKFNKTDLREISRKNNLKFRNSTIEKLLLAAENSYARPYEELEVEIELLTMTIADYENANQKIELLRDKIENILVQNPGLLLLSVPEIGVVTAAEFSAEMGPATQYDYAGQVIKTAGTNPLVKESGGKKARYGSISKQGNPSFKHIVYLVGKSLATGKTNPYFKSYAERLRKRDKNPNQIYIAAGNKFIRVTFAMLRDHKLFDPPMWKGESLTSNIFDKIDSPENKEIALKTLENYPGVNSSKLTG</sequence>
<dbReference type="Proteomes" id="UP000198612">
    <property type="component" value="Unassembled WGS sequence"/>
</dbReference>
<evidence type="ECO:0000313" key="6">
    <source>
        <dbReference type="Proteomes" id="UP000198612"/>
    </source>
</evidence>
<dbReference type="GO" id="GO:0003677">
    <property type="term" value="F:DNA binding"/>
    <property type="evidence" value="ECO:0007669"/>
    <property type="project" value="InterPro"/>
</dbReference>
<dbReference type="Pfam" id="PF02371">
    <property type="entry name" value="Transposase_20"/>
    <property type="match status" value="1"/>
</dbReference>
<evidence type="ECO:0000313" key="4">
    <source>
        <dbReference type="EMBL" id="SDF85148.1"/>
    </source>
</evidence>
<dbReference type="EMBL" id="FNBJ01000027">
    <property type="protein sequence ID" value="SDF85148.1"/>
    <property type="molecule type" value="Genomic_DNA"/>
</dbReference>
<evidence type="ECO:0000259" key="2">
    <source>
        <dbReference type="Pfam" id="PF01548"/>
    </source>
</evidence>
<evidence type="ECO:0000259" key="3">
    <source>
        <dbReference type="Pfam" id="PF02371"/>
    </source>
</evidence>
<dbReference type="PANTHER" id="PTHR33055:SF15">
    <property type="entry name" value="TRANSPOSASE-RELATED"/>
    <property type="match status" value="1"/>
</dbReference>
<feature type="coiled-coil region" evidence="1">
    <location>
        <begin position="268"/>
        <end position="305"/>
    </location>
</feature>
<evidence type="ECO:0000313" key="7">
    <source>
        <dbReference type="Proteomes" id="UP000199519"/>
    </source>
</evidence>
<feature type="domain" description="Transposase IS116/IS110/IS902 C-terminal" evidence="3">
    <location>
        <begin position="310"/>
        <end position="395"/>
    </location>
</feature>
<accession>A0A1I0C192</accession>
<organism evidence="5 6">
    <name type="scientific">Halanaerobium congolense</name>
    <dbReference type="NCBI Taxonomy" id="54121"/>
    <lineage>
        <taxon>Bacteria</taxon>
        <taxon>Bacillati</taxon>
        <taxon>Bacillota</taxon>
        <taxon>Clostridia</taxon>
        <taxon>Halanaerobiales</taxon>
        <taxon>Halanaerobiaceae</taxon>
        <taxon>Halanaerobium</taxon>
    </lineage>
</organism>
<dbReference type="NCBIfam" id="NF033542">
    <property type="entry name" value="transpos_IS110"/>
    <property type="match status" value="1"/>
</dbReference>
<keyword evidence="1" id="KW-0175">Coiled coil</keyword>
<dbReference type="Pfam" id="PF01548">
    <property type="entry name" value="DEDD_Tnp_IS110"/>
    <property type="match status" value="1"/>
</dbReference>